<gene>
    <name evidence="1" type="ORF">E5331_12275</name>
</gene>
<dbReference type="Proteomes" id="UP000306319">
    <property type="component" value="Unassembled WGS sequence"/>
</dbReference>
<comment type="caution">
    <text evidence="1">The sequence shown here is derived from an EMBL/GenBank/DDBJ whole genome shotgun (WGS) entry which is preliminary data.</text>
</comment>
<proteinExistence type="predicted"/>
<accession>A0AC61RFC5</accession>
<protein>
    <submittedName>
        <fullName evidence="1">N-acetyltransferase</fullName>
    </submittedName>
</protein>
<name>A0AC61RFC5_9BACT</name>
<reference evidence="1" key="1">
    <citation type="submission" date="2019-04" db="EMBL/GenBank/DDBJ databases">
        <title>Microbes associate with the intestines of laboratory mice.</title>
        <authorList>
            <person name="Navarre W."/>
            <person name="Wong E."/>
            <person name="Huang K."/>
            <person name="Tropini C."/>
            <person name="Ng K."/>
            <person name="Yu B."/>
        </authorList>
    </citation>
    <scope>NUCLEOTIDE SEQUENCE</scope>
    <source>
        <strain evidence="1">NM04_E33</strain>
    </source>
</reference>
<sequence length="113" mass="13368">MLSRFPGVLIGRLAVSKKYKHQGVGSQVLKFLKFWFAENDDKSACRFLIVDAKNEPNVLSFYERNGFEYLFTSELQEDLYSKPPKTPDEEIERKQTPRKLRTRLMYFDLLNLK</sequence>
<evidence type="ECO:0000313" key="2">
    <source>
        <dbReference type="Proteomes" id="UP000306319"/>
    </source>
</evidence>
<dbReference type="EMBL" id="SRYB01000018">
    <property type="protein sequence ID" value="TGY77953.1"/>
    <property type="molecule type" value="Genomic_DNA"/>
</dbReference>
<keyword evidence="2" id="KW-1185">Reference proteome</keyword>
<organism evidence="1 2">
    <name type="scientific">Lepagella muris</name>
    <dbReference type="NCBI Taxonomy" id="3032870"/>
    <lineage>
        <taxon>Bacteria</taxon>
        <taxon>Pseudomonadati</taxon>
        <taxon>Bacteroidota</taxon>
        <taxon>Bacteroidia</taxon>
        <taxon>Bacteroidales</taxon>
        <taxon>Muribaculaceae</taxon>
        <taxon>Lepagella</taxon>
    </lineage>
</organism>
<evidence type="ECO:0000313" key="1">
    <source>
        <dbReference type="EMBL" id="TGY77953.1"/>
    </source>
</evidence>